<dbReference type="EMBL" id="VSSQ01052222">
    <property type="protein sequence ID" value="MPN06315.1"/>
    <property type="molecule type" value="Genomic_DNA"/>
</dbReference>
<organism evidence="1">
    <name type="scientific">bioreactor metagenome</name>
    <dbReference type="NCBI Taxonomy" id="1076179"/>
    <lineage>
        <taxon>unclassified sequences</taxon>
        <taxon>metagenomes</taxon>
        <taxon>ecological metagenomes</taxon>
    </lineage>
</organism>
<comment type="caution">
    <text evidence="1">The sequence shown here is derived from an EMBL/GenBank/DDBJ whole genome shotgun (WGS) entry which is preliminary data.</text>
</comment>
<reference evidence="1" key="1">
    <citation type="submission" date="2019-08" db="EMBL/GenBank/DDBJ databases">
        <authorList>
            <person name="Kucharzyk K."/>
            <person name="Murdoch R.W."/>
            <person name="Higgins S."/>
            <person name="Loffler F."/>
        </authorList>
    </citation>
    <scope>NUCLEOTIDE SEQUENCE</scope>
</reference>
<sequence>MCLLCKNIVVMKEHIPVLAHYRNQIRAATTNTGVDLPHVALYEKSLAILDQIFDPDTSEFSEEDLDEGVAAAELLDVVIDPLVYSGGEE</sequence>
<proteinExistence type="predicted"/>
<evidence type="ECO:0000313" key="1">
    <source>
        <dbReference type="EMBL" id="MPN06315.1"/>
    </source>
</evidence>
<protein>
    <submittedName>
        <fullName evidence="1">Uncharacterized protein</fullName>
    </submittedName>
</protein>
<name>A0A645EWB9_9ZZZZ</name>
<gene>
    <name evidence="1" type="ORF">SDC9_153571</name>
</gene>
<accession>A0A645EWB9</accession>
<dbReference type="AlphaFoldDB" id="A0A645EWB9"/>